<dbReference type="SMART" id="SM01163">
    <property type="entry name" value="DUF1785"/>
    <property type="match status" value="1"/>
</dbReference>
<feature type="domain" description="Piwi" evidence="1">
    <location>
        <begin position="492"/>
        <end position="816"/>
    </location>
</feature>
<dbReference type="InterPro" id="IPR003165">
    <property type="entry name" value="Piwi"/>
</dbReference>
<dbReference type="Pfam" id="PF16486">
    <property type="entry name" value="ArgoN"/>
    <property type="match status" value="1"/>
</dbReference>
<dbReference type="InterPro" id="IPR036397">
    <property type="entry name" value="RNaseH_sf"/>
</dbReference>
<dbReference type="GO" id="GO:0003676">
    <property type="term" value="F:nucleic acid binding"/>
    <property type="evidence" value="ECO:0007669"/>
    <property type="project" value="InterPro"/>
</dbReference>
<dbReference type="CDD" id="cd02846">
    <property type="entry name" value="PAZ_argonaute_like"/>
    <property type="match status" value="1"/>
</dbReference>
<sequence length="856" mass="96649">MTHVVPGARPIEVYTNFLEITSLPTAEFHQYASEIKPLGDNSGVLTKGRNYQIVARLQEDNAALFGPRPLYDGGSLLYSTRYIEGQTIDLCMNRRTNRPSHSVSITRVATIDLSVLRTLLERWSPNERPNPAVMPLNLLQLMVRQAPNLRHGFLPHARRFAVQSGSRDLGKGLSIWRAYFQSVRPALGRMIINVDRSSVPVYTPGPLIELMKDFLGFINNRQLENLSHDQFARLRRHLKGVLIKVRVSANMPAKPIKDLVLQAGLQEFDKDGERVTVQQHFESRYSNLRIVHPRVVGVLIGRSAIIPAECCIVEPGQVYKRRLDPAVQNKFIKHATQRPEERLYDIQKAIAEGTFNYGDSDYILDAGMTVGSSVLTVTGQVIPPPAVVYRNNAKEVFRRAPAGSWNLLQKEFFVPCSPILTWGVACFGRVDRRRVESFITKLVDNFRKLGITVPTPQPEIQEINANPVTVDSNLFEFAQKIMARHRTHRPQLMLVILPEFAADIKREVKYWGDIKRSVPTQCVRGGKWEKFNDQYCNNLALKINERLGGVNSIIESPISAILAQSMVVGEFAIEHDIPRKSLIVAPGADVGHPGSGVFHRPSMTGLVASVDPNIVHFTSSARVQQPRVEMIQDLEEMMFDALRDYSEYRGNQTPPANVIFFRDGVSEGEFRHAEEEIRKIKSAFVRRGWVDQRTQPKLLFVIVGKRHHARFFPKSCVVGEGDARSHNCPAGLVVDNQITNPNYTEFYLLSHSGLLGTSRPGHYTVLENGPKFSMEQIYQISYHLCHIYASATRSVSIPAPVYYADKICQRLEYHCKDGGSLSDTASSLSGGEPAFDLEEWKRKFEQSGLRKRKYFL</sequence>
<dbReference type="SUPFAM" id="SSF101690">
    <property type="entry name" value="PAZ domain"/>
    <property type="match status" value="1"/>
</dbReference>
<dbReference type="PANTHER" id="PTHR22891">
    <property type="entry name" value="EUKARYOTIC TRANSLATION INITIATION FACTOR 2C"/>
    <property type="match status" value="1"/>
</dbReference>
<dbReference type="Gene3D" id="2.170.260.10">
    <property type="entry name" value="paz domain"/>
    <property type="match status" value="1"/>
</dbReference>
<dbReference type="Pfam" id="PF08699">
    <property type="entry name" value="ArgoL1"/>
    <property type="match status" value="1"/>
</dbReference>
<evidence type="ECO:0000313" key="3">
    <source>
        <dbReference type="Proteomes" id="UP000256964"/>
    </source>
</evidence>
<name>A0A371DRD4_9APHY</name>
<dbReference type="InterPro" id="IPR036085">
    <property type="entry name" value="PAZ_dom_sf"/>
</dbReference>
<dbReference type="Pfam" id="PF16487">
    <property type="entry name" value="ArgoMid"/>
    <property type="match status" value="1"/>
</dbReference>
<keyword evidence="3" id="KW-1185">Reference proteome</keyword>
<dbReference type="InterPro" id="IPR014811">
    <property type="entry name" value="ArgoL1"/>
</dbReference>
<dbReference type="Gene3D" id="3.30.420.10">
    <property type="entry name" value="Ribonuclease H-like superfamily/Ribonuclease H"/>
    <property type="match status" value="1"/>
</dbReference>
<dbReference type="SMART" id="SM00950">
    <property type="entry name" value="Piwi"/>
    <property type="match status" value="1"/>
</dbReference>
<dbReference type="InterPro" id="IPR012337">
    <property type="entry name" value="RNaseH-like_sf"/>
</dbReference>
<evidence type="ECO:0000313" key="2">
    <source>
        <dbReference type="EMBL" id="RDX55081.1"/>
    </source>
</evidence>
<protein>
    <submittedName>
        <fullName evidence="2">Piwi-domain-containing protein</fullName>
    </submittedName>
</protein>
<dbReference type="Gene3D" id="3.40.50.2300">
    <property type="match status" value="1"/>
</dbReference>
<dbReference type="Proteomes" id="UP000256964">
    <property type="component" value="Unassembled WGS sequence"/>
</dbReference>
<gene>
    <name evidence="2" type="ORF">OH76DRAFT_1429429</name>
</gene>
<dbReference type="InterPro" id="IPR032474">
    <property type="entry name" value="Argonaute_N"/>
</dbReference>
<dbReference type="STRING" id="139420.A0A371DRD4"/>
<dbReference type="PROSITE" id="PS50822">
    <property type="entry name" value="PIWI"/>
    <property type="match status" value="1"/>
</dbReference>
<dbReference type="OrthoDB" id="10252740at2759"/>
<dbReference type="Pfam" id="PF02171">
    <property type="entry name" value="Piwi"/>
    <property type="match status" value="1"/>
</dbReference>
<dbReference type="EMBL" id="KZ857383">
    <property type="protein sequence ID" value="RDX55081.1"/>
    <property type="molecule type" value="Genomic_DNA"/>
</dbReference>
<dbReference type="AlphaFoldDB" id="A0A371DRD4"/>
<dbReference type="InterPro" id="IPR032473">
    <property type="entry name" value="Argonaute_Mid_dom"/>
</dbReference>
<organism evidence="2 3">
    <name type="scientific">Lentinus brumalis</name>
    <dbReference type="NCBI Taxonomy" id="2498619"/>
    <lineage>
        <taxon>Eukaryota</taxon>
        <taxon>Fungi</taxon>
        <taxon>Dikarya</taxon>
        <taxon>Basidiomycota</taxon>
        <taxon>Agaricomycotina</taxon>
        <taxon>Agaricomycetes</taxon>
        <taxon>Polyporales</taxon>
        <taxon>Polyporaceae</taxon>
        <taxon>Lentinus</taxon>
    </lineage>
</organism>
<reference evidence="2 3" key="1">
    <citation type="journal article" date="2018" name="Biotechnol. Biofuels">
        <title>Integrative visual omics of the white-rot fungus Polyporus brumalis exposes the biotechnological potential of its oxidative enzymes for delignifying raw plant biomass.</title>
        <authorList>
            <person name="Miyauchi S."/>
            <person name="Rancon A."/>
            <person name="Drula E."/>
            <person name="Hage H."/>
            <person name="Chaduli D."/>
            <person name="Favel A."/>
            <person name="Grisel S."/>
            <person name="Henrissat B."/>
            <person name="Herpoel-Gimbert I."/>
            <person name="Ruiz-Duenas F.J."/>
            <person name="Chevret D."/>
            <person name="Hainaut M."/>
            <person name="Lin J."/>
            <person name="Wang M."/>
            <person name="Pangilinan J."/>
            <person name="Lipzen A."/>
            <person name="Lesage-Meessen L."/>
            <person name="Navarro D."/>
            <person name="Riley R."/>
            <person name="Grigoriev I.V."/>
            <person name="Zhou S."/>
            <person name="Raouche S."/>
            <person name="Rosso M.N."/>
        </authorList>
    </citation>
    <scope>NUCLEOTIDE SEQUENCE [LARGE SCALE GENOMIC DNA]</scope>
    <source>
        <strain evidence="2 3">BRFM 1820</strain>
    </source>
</reference>
<proteinExistence type="predicted"/>
<evidence type="ECO:0000259" key="1">
    <source>
        <dbReference type="PROSITE" id="PS50822"/>
    </source>
</evidence>
<accession>A0A371DRD4</accession>
<dbReference type="SUPFAM" id="SSF53098">
    <property type="entry name" value="Ribonuclease H-like"/>
    <property type="match status" value="1"/>
</dbReference>